<protein>
    <submittedName>
        <fullName evidence="2">Uncharacterized protein</fullName>
    </submittedName>
</protein>
<dbReference type="AlphaFoldDB" id="A0A8H3FS46"/>
<comment type="caution">
    <text evidence="2">The sequence shown here is derived from an EMBL/GenBank/DDBJ whole genome shotgun (WGS) entry which is preliminary data.</text>
</comment>
<evidence type="ECO:0000256" key="1">
    <source>
        <dbReference type="SAM" id="MobiDB-lite"/>
    </source>
</evidence>
<dbReference type="Proteomes" id="UP000664534">
    <property type="component" value="Unassembled WGS sequence"/>
</dbReference>
<sequence length="287" mass="32216">MSFSSRPAEMSYDPGAMQTWDRPFRDQQHLDSEYEPADIFVEREQKNVYRGPGVSLERRIVEFADPPRPRRDSSTRRPGRSSGPGNPHRQKMVPAGKGRPRHDSSDTGSESDSDSECSSPRRFRSRKHYSKDLPVVRASPIHAKPSHGHRSMEAPRSSSQRPPQGPPGRPKRNDNESDYHSDDNGGKKAQPKPPPKQILYTGLACIASIAAANNIYQSAKAHYAREKELKAGEITPAEAEKLKIEARKMDLISLGVAAVGAYNVRNGWRRAEGHWKAHKELQAEERR</sequence>
<evidence type="ECO:0000313" key="3">
    <source>
        <dbReference type="Proteomes" id="UP000664534"/>
    </source>
</evidence>
<evidence type="ECO:0000313" key="2">
    <source>
        <dbReference type="EMBL" id="CAF9929838.1"/>
    </source>
</evidence>
<feature type="region of interest" description="Disordered" evidence="1">
    <location>
        <begin position="1"/>
        <end position="197"/>
    </location>
</feature>
<name>A0A8H3FS46_9LECA</name>
<feature type="compositionally biased region" description="Basic and acidic residues" evidence="1">
    <location>
        <begin position="56"/>
        <end position="75"/>
    </location>
</feature>
<dbReference type="EMBL" id="CAJPDT010000055">
    <property type="protein sequence ID" value="CAF9929838.1"/>
    <property type="molecule type" value="Genomic_DNA"/>
</dbReference>
<dbReference type="OrthoDB" id="5407645at2759"/>
<accession>A0A8H3FS46</accession>
<keyword evidence="3" id="KW-1185">Reference proteome</keyword>
<proteinExistence type="predicted"/>
<feature type="compositionally biased region" description="Basic and acidic residues" evidence="1">
    <location>
        <begin position="171"/>
        <end position="186"/>
    </location>
</feature>
<feature type="compositionally biased region" description="Basic and acidic residues" evidence="1">
    <location>
        <begin position="22"/>
        <end position="32"/>
    </location>
</feature>
<organism evidence="2 3">
    <name type="scientific">Imshaugia aleurites</name>
    <dbReference type="NCBI Taxonomy" id="172621"/>
    <lineage>
        <taxon>Eukaryota</taxon>
        <taxon>Fungi</taxon>
        <taxon>Dikarya</taxon>
        <taxon>Ascomycota</taxon>
        <taxon>Pezizomycotina</taxon>
        <taxon>Lecanoromycetes</taxon>
        <taxon>OSLEUM clade</taxon>
        <taxon>Lecanoromycetidae</taxon>
        <taxon>Lecanorales</taxon>
        <taxon>Lecanorineae</taxon>
        <taxon>Parmeliaceae</taxon>
        <taxon>Imshaugia</taxon>
    </lineage>
</organism>
<reference evidence="2" key="1">
    <citation type="submission" date="2021-03" db="EMBL/GenBank/DDBJ databases">
        <authorList>
            <person name="Tagirdzhanova G."/>
        </authorList>
    </citation>
    <scope>NUCLEOTIDE SEQUENCE</scope>
</reference>
<gene>
    <name evidence="2" type="ORF">IMSHALPRED_008008</name>
</gene>